<dbReference type="EMBL" id="ML977565">
    <property type="protein sequence ID" value="KAF2004970.1"/>
    <property type="molecule type" value="Genomic_DNA"/>
</dbReference>
<gene>
    <name evidence="2" type="ORF">P154DRAFT_571714</name>
</gene>
<protein>
    <submittedName>
        <fullName evidence="2">Uncharacterized protein</fullName>
    </submittedName>
</protein>
<feature type="region of interest" description="Disordered" evidence="1">
    <location>
        <begin position="555"/>
        <end position="581"/>
    </location>
</feature>
<accession>A0A6A5WSY4</accession>
<keyword evidence="3" id="KW-1185">Reference proteome</keyword>
<reference evidence="2" key="1">
    <citation type="journal article" date="2020" name="Stud. Mycol.">
        <title>101 Dothideomycetes genomes: a test case for predicting lifestyles and emergence of pathogens.</title>
        <authorList>
            <person name="Haridas S."/>
            <person name="Albert R."/>
            <person name="Binder M."/>
            <person name="Bloem J."/>
            <person name="Labutti K."/>
            <person name="Salamov A."/>
            <person name="Andreopoulos B."/>
            <person name="Baker S."/>
            <person name="Barry K."/>
            <person name="Bills G."/>
            <person name="Bluhm B."/>
            <person name="Cannon C."/>
            <person name="Castanera R."/>
            <person name="Culley D."/>
            <person name="Daum C."/>
            <person name="Ezra D."/>
            <person name="Gonzalez J."/>
            <person name="Henrissat B."/>
            <person name="Kuo A."/>
            <person name="Liang C."/>
            <person name="Lipzen A."/>
            <person name="Lutzoni F."/>
            <person name="Magnuson J."/>
            <person name="Mondo S."/>
            <person name="Nolan M."/>
            <person name="Ohm R."/>
            <person name="Pangilinan J."/>
            <person name="Park H.-J."/>
            <person name="Ramirez L."/>
            <person name="Alfaro M."/>
            <person name="Sun H."/>
            <person name="Tritt A."/>
            <person name="Yoshinaga Y."/>
            <person name="Zwiers L.-H."/>
            <person name="Turgeon B."/>
            <person name="Goodwin S."/>
            <person name="Spatafora J."/>
            <person name="Crous P."/>
            <person name="Grigoriev I."/>
        </authorList>
    </citation>
    <scope>NUCLEOTIDE SEQUENCE</scope>
    <source>
        <strain evidence="2">CBS 123094</strain>
    </source>
</reference>
<evidence type="ECO:0000313" key="3">
    <source>
        <dbReference type="Proteomes" id="UP000799779"/>
    </source>
</evidence>
<feature type="compositionally biased region" description="Low complexity" evidence="1">
    <location>
        <begin position="108"/>
        <end position="121"/>
    </location>
</feature>
<organism evidence="2 3">
    <name type="scientific">Amniculicola lignicola CBS 123094</name>
    <dbReference type="NCBI Taxonomy" id="1392246"/>
    <lineage>
        <taxon>Eukaryota</taxon>
        <taxon>Fungi</taxon>
        <taxon>Dikarya</taxon>
        <taxon>Ascomycota</taxon>
        <taxon>Pezizomycotina</taxon>
        <taxon>Dothideomycetes</taxon>
        <taxon>Pleosporomycetidae</taxon>
        <taxon>Pleosporales</taxon>
        <taxon>Amniculicolaceae</taxon>
        <taxon>Amniculicola</taxon>
    </lineage>
</organism>
<dbReference type="OrthoDB" id="3778180at2759"/>
<sequence length="633" mass="71386">MDSPIYIRYSPFDAQIAMFPRAPPASAVPHRSALPPTPSAAWSQQSPVFLPERYACSPSPFHGQYTCGRNSSNTHRTDTLASSLNTQWSYDLNISSTHNPPLSLTAQYPYHTSTPHPTTSHGLASSLNGMDDHDPVVFPHPYARDTGFSSIRRSTDFPSSQNTPSHYAGGSAMPFLAQAPQMGWPTRRLPLRPGKVYYLPANSMIPSTSIVRLQRRPDGFFKHPVLLLSVDNGIANFYALTRIPPRAIADLFMCLRLGPSTILDSHAVASDPETLLLGPGSHAMQQETWVNLEERFQIEPEYLNYWSIDVFIDPSEFYKLENRITWLEAQQNRFIYKPLPRDLSQVPPGTIVMKPNPKGAKSTLGAPVVVVENKYPYFRYQRIKAVGGSPMFKKPFDPKFRHGRRECLFITRDLVVGHDGTPVMPLEPSSPDLREPSLVEIRLQPQWARLDHCKTWCYPHVTIQPQSVYLLCRYTEKLEQERMKSSGGWHKPPSSYHWDRKPLADMSDKRGGEMYASGVKAHKDGRGVQTTKANWSKKSRKEDLSVKVYEDNLVGDSPEGGQMCRSSEGDRMSAKTDGTNWSKKSQKDIWNFKILEGNLVDDDMKENQQGGRFEGNQLASVLGQNSAVDNHYY</sequence>
<name>A0A6A5WSY4_9PLEO</name>
<feature type="region of interest" description="Disordered" evidence="1">
    <location>
        <begin position="105"/>
        <end position="130"/>
    </location>
</feature>
<evidence type="ECO:0000313" key="2">
    <source>
        <dbReference type="EMBL" id="KAF2004970.1"/>
    </source>
</evidence>
<evidence type="ECO:0000256" key="1">
    <source>
        <dbReference type="SAM" id="MobiDB-lite"/>
    </source>
</evidence>
<proteinExistence type="predicted"/>
<dbReference type="Proteomes" id="UP000799779">
    <property type="component" value="Unassembled WGS sequence"/>
</dbReference>
<dbReference type="AlphaFoldDB" id="A0A6A5WSY4"/>